<gene>
    <name evidence="5" type="ORF">DGYR_LOCUS9922</name>
</gene>
<proteinExistence type="predicted"/>
<reference evidence="5 6" key="1">
    <citation type="submission" date="2020-08" db="EMBL/GenBank/DDBJ databases">
        <authorList>
            <person name="Hejnol A."/>
        </authorList>
    </citation>
    <scope>NUCLEOTIDE SEQUENCE [LARGE SCALE GENOMIC DNA]</scope>
</reference>
<evidence type="ECO:0000259" key="4">
    <source>
        <dbReference type="Pfam" id="PF16017"/>
    </source>
</evidence>
<protein>
    <submittedName>
        <fullName evidence="5">DgyrCDS10519</fullName>
    </submittedName>
</protein>
<dbReference type="InterPro" id="IPR039886">
    <property type="entry name" value="BTBD10/KCTD20"/>
</dbReference>
<dbReference type="OrthoDB" id="10034757at2759"/>
<evidence type="ECO:0000256" key="3">
    <source>
        <dbReference type="SAM" id="MobiDB-lite"/>
    </source>
</evidence>
<organism evidence="5 6">
    <name type="scientific">Dimorphilus gyrociliatus</name>
    <dbReference type="NCBI Taxonomy" id="2664684"/>
    <lineage>
        <taxon>Eukaryota</taxon>
        <taxon>Metazoa</taxon>
        <taxon>Spiralia</taxon>
        <taxon>Lophotrochozoa</taxon>
        <taxon>Annelida</taxon>
        <taxon>Polychaeta</taxon>
        <taxon>Polychaeta incertae sedis</taxon>
        <taxon>Dinophilidae</taxon>
        <taxon>Dimorphilus</taxon>
    </lineage>
</organism>
<dbReference type="InterPro" id="IPR011333">
    <property type="entry name" value="SKP1/BTB/POZ_sf"/>
</dbReference>
<evidence type="ECO:0000313" key="6">
    <source>
        <dbReference type="Proteomes" id="UP000549394"/>
    </source>
</evidence>
<sequence length="397" mass="45259">MESSKQQDDNPKSDSDGEKPSANGHLNERSPPSERHKKPCLVQKSSFDCGSQELVPALKTDKKCNELEELSSEQTHRVTAAVNNSSTRRGITIVMANTHFYIDLDDIEKYPDTMLAKMFGVSYSQNLTRPNERGEFNIDYDISPMACRAVLSFYKTGCVYIPPGVSVHEVRDVADFLLIPFNVETVRSRNLRDLLHEFSDEGARKQFEQFVDDELVTQMVLSAERGDRECHVVILTGEEIIDWDEDYPPQMGEEYTQVIKSAPMYRFFKYVENRDVAKSVLKDRRLKKVRLGIEGYPTYKEKVKRRPDGKYDVVYNYVQRPFIHMSWEKEEARSRHVDFQCVKSKSITNLADAVAEPEIYQQPAVAAPPQPSEPYPGNLLMAAGGEIVNEPEADING</sequence>
<dbReference type="Proteomes" id="UP000549394">
    <property type="component" value="Unassembled WGS sequence"/>
</dbReference>
<evidence type="ECO:0000256" key="2">
    <source>
        <dbReference type="ARBA" id="ARBA00022490"/>
    </source>
</evidence>
<dbReference type="EMBL" id="CAJFCJ010000015">
    <property type="protein sequence ID" value="CAD5122068.1"/>
    <property type="molecule type" value="Genomic_DNA"/>
</dbReference>
<comment type="subcellular location">
    <subcellularLocation>
        <location evidence="1">Cytoplasm</location>
    </subcellularLocation>
</comment>
<keyword evidence="2" id="KW-0963">Cytoplasm</keyword>
<evidence type="ECO:0000256" key="1">
    <source>
        <dbReference type="ARBA" id="ARBA00004496"/>
    </source>
</evidence>
<dbReference type="GO" id="GO:0005737">
    <property type="term" value="C:cytoplasm"/>
    <property type="evidence" value="ECO:0007669"/>
    <property type="project" value="UniProtKB-SubCell"/>
</dbReference>
<dbReference type="PANTHER" id="PTHR21637">
    <property type="entry name" value="BTB/POZ DOMAIN-CONTAINING PROTEIN 10-RELATED"/>
    <property type="match status" value="1"/>
</dbReference>
<name>A0A7I8W1K9_9ANNE</name>
<dbReference type="Gene3D" id="3.30.710.10">
    <property type="entry name" value="Potassium Channel Kv1.1, Chain A"/>
    <property type="match status" value="1"/>
</dbReference>
<dbReference type="Pfam" id="PF16017">
    <property type="entry name" value="BTB_3"/>
    <property type="match status" value="1"/>
</dbReference>
<dbReference type="InterPro" id="IPR039885">
    <property type="entry name" value="BTBD10/KCTD20_BTB/POZ"/>
</dbReference>
<accession>A0A7I8W1K9</accession>
<feature type="domain" description="BTBD10/KCTD20 BTB/POZ" evidence="4">
    <location>
        <begin position="91"/>
        <end position="195"/>
    </location>
</feature>
<dbReference type="AlphaFoldDB" id="A0A7I8W1K9"/>
<dbReference type="PANTHER" id="PTHR21637:SF0">
    <property type="entry name" value="AT10158P"/>
    <property type="match status" value="1"/>
</dbReference>
<evidence type="ECO:0000313" key="5">
    <source>
        <dbReference type="EMBL" id="CAD5122068.1"/>
    </source>
</evidence>
<comment type="caution">
    <text evidence="5">The sequence shown here is derived from an EMBL/GenBank/DDBJ whole genome shotgun (WGS) entry which is preliminary data.</text>
</comment>
<dbReference type="SUPFAM" id="SSF54695">
    <property type="entry name" value="POZ domain"/>
    <property type="match status" value="1"/>
</dbReference>
<feature type="compositionally biased region" description="Basic and acidic residues" evidence="3">
    <location>
        <begin position="1"/>
        <end position="19"/>
    </location>
</feature>
<keyword evidence="6" id="KW-1185">Reference proteome</keyword>
<dbReference type="GO" id="GO:0042327">
    <property type="term" value="P:positive regulation of phosphorylation"/>
    <property type="evidence" value="ECO:0007669"/>
    <property type="project" value="TreeGrafter"/>
</dbReference>
<feature type="region of interest" description="Disordered" evidence="3">
    <location>
        <begin position="1"/>
        <end position="39"/>
    </location>
</feature>